<reference evidence="2" key="2">
    <citation type="submission" date="2015-01" db="EMBL/GenBank/DDBJ databases">
        <title>Evolutionary Origins and Diversification of the Mycorrhizal Mutualists.</title>
        <authorList>
            <consortium name="DOE Joint Genome Institute"/>
            <consortium name="Mycorrhizal Genomics Consortium"/>
            <person name="Kohler A."/>
            <person name="Kuo A."/>
            <person name="Nagy L.G."/>
            <person name="Floudas D."/>
            <person name="Copeland A."/>
            <person name="Barry K.W."/>
            <person name="Cichocki N."/>
            <person name="Veneault-Fourrey C."/>
            <person name="LaButti K."/>
            <person name="Lindquist E.A."/>
            <person name="Lipzen A."/>
            <person name="Lundell T."/>
            <person name="Morin E."/>
            <person name="Murat C."/>
            <person name="Riley R."/>
            <person name="Ohm R."/>
            <person name="Sun H."/>
            <person name="Tunlid A."/>
            <person name="Henrissat B."/>
            <person name="Grigoriev I.V."/>
            <person name="Hibbett D.S."/>
            <person name="Martin F."/>
        </authorList>
    </citation>
    <scope>NUCLEOTIDE SEQUENCE [LARGE SCALE GENOMIC DNA]</scope>
    <source>
        <strain evidence="2">Ve08.2h10</strain>
    </source>
</reference>
<protein>
    <submittedName>
        <fullName evidence="1">Uncharacterized protein</fullName>
    </submittedName>
</protein>
<dbReference type="EMBL" id="KN826998">
    <property type="protein sequence ID" value="KIK77412.1"/>
    <property type="molecule type" value="Genomic_DNA"/>
</dbReference>
<reference evidence="1 2" key="1">
    <citation type="submission" date="2014-04" db="EMBL/GenBank/DDBJ databases">
        <authorList>
            <consortium name="DOE Joint Genome Institute"/>
            <person name="Kuo A."/>
            <person name="Kohler A."/>
            <person name="Jargeat P."/>
            <person name="Nagy L.G."/>
            <person name="Floudas D."/>
            <person name="Copeland A."/>
            <person name="Barry K.W."/>
            <person name="Cichocki N."/>
            <person name="Veneault-Fourrey C."/>
            <person name="LaButti K."/>
            <person name="Lindquist E.A."/>
            <person name="Lipzen A."/>
            <person name="Lundell T."/>
            <person name="Morin E."/>
            <person name="Murat C."/>
            <person name="Sun H."/>
            <person name="Tunlid A."/>
            <person name="Henrissat B."/>
            <person name="Grigoriev I.V."/>
            <person name="Hibbett D.S."/>
            <person name="Martin F."/>
            <person name="Nordberg H.P."/>
            <person name="Cantor M.N."/>
            <person name="Hua S.X."/>
        </authorList>
    </citation>
    <scope>NUCLEOTIDE SEQUENCE [LARGE SCALE GENOMIC DNA]</scope>
    <source>
        <strain evidence="1 2">Ve08.2h10</strain>
    </source>
</reference>
<evidence type="ECO:0000313" key="1">
    <source>
        <dbReference type="EMBL" id="KIK77412.1"/>
    </source>
</evidence>
<evidence type="ECO:0000313" key="2">
    <source>
        <dbReference type="Proteomes" id="UP000054538"/>
    </source>
</evidence>
<dbReference type="AlphaFoldDB" id="A0A0D0C2M9"/>
<dbReference type="Proteomes" id="UP000054538">
    <property type="component" value="Unassembled WGS sequence"/>
</dbReference>
<dbReference type="InParanoid" id="A0A0D0C2M9"/>
<dbReference type="HOGENOM" id="CLU_2758525_0_0_1"/>
<proteinExistence type="predicted"/>
<organism evidence="1 2">
    <name type="scientific">Paxillus rubicundulus Ve08.2h10</name>
    <dbReference type="NCBI Taxonomy" id="930991"/>
    <lineage>
        <taxon>Eukaryota</taxon>
        <taxon>Fungi</taxon>
        <taxon>Dikarya</taxon>
        <taxon>Basidiomycota</taxon>
        <taxon>Agaricomycotina</taxon>
        <taxon>Agaricomycetes</taxon>
        <taxon>Agaricomycetidae</taxon>
        <taxon>Boletales</taxon>
        <taxon>Paxilineae</taxon>
        <taxon>Paxillaceae</taxon>
        <taxon>Paxillus</taxon>
    </lineage>
</organism>
<name>A0A0D0C2M9_9AGAM</name>
<gene>
    <name evidence="1" type="ORF">PAXRUDRAFT_379362</name>
</gene>
<sequence length="70" mass="8306">MNKVSVRVIRRNNFEDLEHIKNDTILVCCTIVLIVPSEPVLDFRKCFLNWIEVWRVGRQILNMHSWGPRG</sequence>
<accession>A0A0D0C2M9</accession>
<keyword evidence="2" id="KW-1185">Reference proteome</keyword>